<dbReference type="EMBL" id="CP001618">
    <property type="protein sequence ID" value="ACQ81326.1"/>
    <property type="molecule type" value="Genomic_DNA"/>
</dbReference>
<evidence type="ECO:0000313" key="3">
    <source>
        <dbReference type="EMBL" id="ACQ81326.1"/>
    </source>
</evidence>
<dbReference type="Pfam" id="PF02720">
    <property type="entry name" value="DUF222"/>
    <property type="match status" value="1"/>
</dbReference>
<dbReference type="eggNOG" id="COG1403">
    <property type="taxonomic scope" value="Bacteria"/>
</dbReference>
<dbReference type="InterPro" id="IPR003615">
    <property type="entry name" value="HNH_nuc"/>
</dbReference>
<keyword evidence="3" id="KW-0540">Nuclease</keyword>
<keyword evidence="3" id="KW-0255">Endonuclease</keyword>
<sequence>MVALPKGEVSAISGRRVDAAAPASPGVPAAGSGNRLEAPDGAADPGLGDDRDDQVAATARRMVAEFEALASLSALAVGDGRPLSDAQALDVIAGWAAIQAHAAAELRRWSAALAHRTSMSPDWLLRGGRVGMPSVAGDEIGMRLGVSRWEGARLIAEGEAFRGVLGEVGEALSSGVIDAGKARVFVDALAEQEPATALAVSEEVLPQASAMTRQQVAAAIQRAIIQVDPDGAAERHARAASRRRLERPRAMADGMARLTAVLTAAQAAGVWAACESAARAARAGGDGRTLEQLRADAISAMGAQALVEGRIGPATSVVRGAGQGAGAGTEDQRVAPPDDGAGAGTEDQRVAPPDDGGAVMGADQATSSAAGRGDENPVLEEPPAAAGEPGGTTLGQAGGIAPDDPAAASDDAVGAALEEPASEPDEPASEPDEPVGGFAFRPPGPARLARLESERFRFSGPASRLYLQIPLAVLQGEAQRGPAADIAEEIDDLLADMHGAPPPDRMASEGPGSDDLPGTAASPGMAALPEVAELVGYGALDPATARMLAAEGGMRVVVWDPVEEARRRASAVPRSRTPWDVGRECHDPPAALTRFVRLRDPTCVGTGCTVPSSSCDIDHVIEFPLGPTDAWNLRPLCRRHHLLKTHAGHRLTIEPDGSLTWSSPLGQELHRSTEGRWSRQSGLRAYAGTTRQAASARAGGAAVGLGEAA</sequence>
<dbReference type="Gene3D" id="1.10.30.50">
    <property type="match status" value="1"/>
</dbReference>
<reference evidence="3 4" key="1">
    <citation type="journal article" date="2009" name="Stand. Genomic Sci.">
        <title>Complete genome sequence of Beutenbergia cavernae type strain (HKI 0122).</title>
        <authorList>
            <person name="Land M."/>
            <person name="Pukall R."/>
            <person name="Abt B."/>
            <person name="Goker M."/>
            <person name="Rohde M."/>
            <person name="Glavina Del Rio T."/>
            <person name="Tice H."/>
            <person name="Copeland A."/>
            <person name="Cheng J.F."/>
            <person name="Lucas S."/>
            <person name="Chen F."/>
            <person name="Nolan M."/>
            <person name="Bruce D."/>
            <person name="Goodwin L."/>
            <person name="Pitluck S."/>
            <person name="Ivanova N."/>
            <person name="Mavromatis K."/>
            <person name="Ovchinnikova G."/>
            <person name="Pati A."/>
            <person name="Chen A."/>
            <person name="Palaniappan K."/>
            <person name="Hauser L."/>
            <person name="Chang Y.J."/>
            <person name="Jefferies C.C."/>
            <person name="Saunders E."/>
            <person name="Brettin T."/>
            <person name="Detter J.C."/>
            <person name="Han C."/>
            <person name="Chain P."/>
            <person name="Bristow J."/>
            <person name="Eisen J.A."/>
            <person name="Markowitz V."/>
            <person name="Hugenholtz P."/>
            <person name="Kyrpides N.C."/>
            <person name="Klenk H.P."/>
            <person name="Lapidus A."/>
        </authorList>
    </citation>
    <scope>NUCLEOTIDE SEQUENCE [LARGE SCALE GENOMIC DNA]</scope>
    <source>
        <strain evidence="4">ATCC BAA-8 / DSM 12333 / NBRC 16432</strain>
    </source>
</reference>
<dbReference type="AlphaFoldDB" id="C5BZZ6"/>
<feature type="region of interest" description="Disordered" evidence="1">
    <location>
        <begin position="1"/>
        <end position="52"/>
    </location>
</feature>
<dbReference type="Proteomes" id="UP000007962">
    <property type="component" value="Chromosome"/>
</dbReference>
<keyword evidence="4" id="KW-1185">Reference proteome</keyword>
<name>C5BZZ6_BEUC1</name>
<keyword evidence="3" id="KW-0378">Hydrolase</keyword>
<protein>
    <submittedName>
        <fullName evidence="3">HNH endonuclease</fullName>
    </submittedName>
</protein>
<accession>C5BZZ6</accession>
<feature type="region of interest" description="Disordered" evidence="1">
    <location>
        <begin position="318"/>
        <end position="443"/>
    </location>
</feature>
<feature type="compositionally biased region" description="Gly residues" evidence="1">
    <location>
        <begin position="388"/>
        <end position="398"/>
    </location>
</feature>
<proteinExistence type="predicted"/>
<dbReference type="STRING" id="471853.Bcav_3082"/>
<feature type="domain" description="HNH nuclease" evidence="2">
    <location>
        <begin position="591"/>
        <end position="642"/>
    </location>
</feature>
<evidence type="ECO:0000259" key="2">
    <source>
        <dbReference type="SMART" id="SM00507"/>
    </source>
</evidence>
<dbReference type="InterPro" id="IPR003870">
    <property type="entry name" value="DUF222"/>
</dbReference>
<organism evidence="3 4">
    <name type="scientific">Beutenbergia cavernae (strain ATCC BAA-8 / DSM 12333 / CCUG 43141 / JCM 11478 / NBRC 16432 / NCIMB 13614 / HKI 0122)</name>
    <dbReference type="NCBI Taxonomy" id="471853"/>
    <lineage>
        <taxon>Bacteria</taxon>
        <taxon>Bacillati</taxon>
        <taxon>Actinomycetota</taxon>
        <taxon>Actinomycetes</taxon>
        <taxon>Micrococcales</taxon>
        <taxon>Beutenbergiaceae</taxon>
        <taxon>Beutenbergia</taxon>
    </lineage>
</organism>
<dbReference type="SMART" id="SM00507">
    <property type="entry name" value="HNHc"/>
    <property type="match status" value="1"/>
</dbReference>
<dbReference type="CDD" id="cd00085">
    <property type="entry name" value="HNHc"/>
    <property type="match status" value="1"/>
</dbReference>
<feature type="compositionally biased region" description="Low complexity" evidence="1">
    <location>
        <begin position="19"/>
        <end position="46"/>
    </location>
</feature>
<dbReference type="HOGENOM" id="CLU_440541_0_0_11"/>
<evidence type="ECO:0000313" key="4">
    <source>
        <dbReference type="Proteomes" id="UP000007962"/>
    </source>
</evidence>
<dbReference type="GO" id="GO:0004519">
    <property type="term" value="F:endonuclease activity"/>
    <property type="evidence" value="ECO:0007669"/>
    <property type="project" value="UniProtKB-KW"/>
</dbReference>
<feature type="region of interest" description="Disordered" evidence="1">
    <location>
        <begin position="499"/>
        <end position="519"/>
    </location>
</feature>
<gene>
    <name evidence="3" type="ordered locus">Bcav_3082</name>
</gene>
<evidence type="ECO:0000256" key="1">
    <source>
        <dbReference type="SAM" id="MobiDB-lite"/>
    </source>
</evidence>
<feature type="compositionally biased region" description="Acidic residues" evidence="1">
    <location>
        <begin position="420"/>
        <end position="433"/>
    </location>
</feature>
<dbReference type="KEGG" id="bcv:Bcav_3082"/>
<feature type="compositionally biased region" description="Low complexity" evidence="1">
    <location>
        <begin position="399"/>
        <end position="419"/>
    </location>
</feature>